<protein>
    <submittedName>
        <fullName evidence="2">Uncharacterized protein</fullName>
    </submittedName>
</protein>
<sequence>MEDRWALKSEVGGGGAYRPGMGGGHQDDRDGDRHLIFLYSLIRSDAFCFWLRGKFVVRGIFGVYWCSVRTTVDGEDSMFHLWKSVFKKNYSSSLHDDNSES</sequence>
<dbReference type="EMBL" id="JAPFFK010000006">
    <property type="protein sequence ID" value="KAJ6761222.1"/>
    <property type="molecule type" value="Genomic_DNA"/>
</dbReference>
<reference evidence="2" key="1">
    <citation type="submission" date="2022-11" db="EMBL/GenBank/DDBJ databases">
        <authorList>
            <person name="Hyden B.L."/>
            <person name="Feng K."/>
            <person name="Yates T."/>
            <person name="Jawdy S."/>
            <person name="Smart L.B."/>
            <person name="Muchero W."/>
        </authorList>
    </citation>
    <scope>NUCLEOTIDE SEQUENCE</scope>
    <source>
        <tissue evidence="2">Shoot tip</tissue>
    </source>
</reference>
<proteinExistence type="predicted"/>
<gene>
    <name evidence="2" type="ORF">OIU79_025951</name>
</gene>
<organism evidence="2 3">
    <name type="scientific">Salix purpurea</name>
    <name type="common">Purple osier willow</name>
    <dbReference type="NCBI Taxonomy" id="77065"/>
    <lineage>
        <taxon>Eukaryota</taxon>
        <taxon>Viridiplantae</taxon>
        <taxon>Streptophyta</taxon>
        <taxon>Embryophyta</taxon>
        <taxon>Tracheophyta</taxon>
        <taxon>Spermatophyta</taxon>
        <taxon>Magnoliopsida</taxon>
        <taxon>eudicotyledons</taxon>
        <taxon>Gunneridae</taxon>
        <taxon>Pentapetalae</taxon>
        <taxon>rosids</taxon>
        <taxon>fabids</taxon>
        <taxon>Malpighiales</taxon>
        <taxon>Salicaceae</taxon>
        <taxon>Saliceae</taxon>
        <taxon>Salix</taxon>
    </lineage>
</organism>
<feature type="region of interest" description="Disordered" evidence="1">
    <location>
        <begin position="1"/>
        <end position="28"/>
    </location>
</feature>
<evidence type="ECO:0000256" key="1">
    <source>
        <dbReference type="SAM" id="MobiDB-lite"/>
    </source>
</evidence>
<evidence type="ECO:0000313" key="3">
    <source>
        <dbReference type="Proteomes" id="UP001151532"/>
    </source>
</evidence>
<feature type="compositionally biased region" description="Gly residues" evidence="1">
    <location>
        <begin position="11"/>
        <end position="24"/>
    </location>
</feature>
<keyword evidence="3" id="KW-1185">Reference proteome</keyword>
<reference evidence="2" key="2">
    <citation type="journal article" date="2023" name="Int. J. Mol. Sci.">
        <title>De Novo Assembly and Annotation of 11 Diverse Shrub Willow (Salix) Genomes Reveals Novel Gene Organization in Sex-Linked Regions.</title>
        <authorList>
            <person name="Hyden B."/>
            <person name="Feng K."/>
            <person name="Yates T.B."/>
            <person name="Jawdy S."/>
            <person name="Cereghino C."/>
            <person name="Smart L.B."/>
            <person name="Muchero W."/>
        </authorList>
    </citation>
    <scope>NUCLEOTIDE SEQUENCE</scope>
    <source>
        <tissue evidence="2">Shoot tip</tissue>
    </source>
</reference>
<name>A0A9Q0W629_SALPP</name>
<comment type="caution">
    <text evidence="2">The sequence shown here is derived from an EMBL/GenBank/DDBJ whole genome shotgun (WGS) entry which is preliminary data.</text>
</comment>
<evidence type="ECO:0000313" key="2">
    <source>
        <dbReference type="EMBL" id="KAJ6761222.1"/>
    </source>
</evidence>
<dbReference type="AlphaFoldDB" id="A0A9Q0W629"/>
<dbReference type="Proteomes" id="UP001151532">
    <property type="component" value="Chromosome 15Z"/>
</dbReference>
<accession>A0A9Q0W629</accession>